<dbReference type="Gramene" id="ONIVA11G19810.1">
    <property type="protein sequence ID" value="ONIVA11G19810.1"/>
    <property type="gene ID" value="ONIVA11G19810"/>
</dbReference>
<dbReference type="Proteomes" id="UP000006591">
    <property type="component" value="Chromosome 11"/>
</dbReference>
<accession>A0A0E0J4B4</accession>
<reference evidence="1" key="1">
    <citation type="submission" date="2015-04" db="UniProtKB">
        <authorList>
            <consortium name="EnsemblPlants"/>
        </authorList>
    </citation>
    <scope>IDENTIFICATION</scope>
    <source>
        <strain evidence="1">SL10</strain>
    </source>
</reference>
<keyword evidence="2" id="KW-1185">Reference proteome</keyword>
<dbReference type="HOGENOM" id="CLU_156847_0_0_1"/>
<protein>
    <submittedName>
        <fullName evidence="1">Uncharacterized protein</fullName>
    </submittedName>
</protein>
<organism evidence="1">
    <name type="scientific">Oryza nivara</name>
    <name type="common">Indian wild rice</name>
    <name type="synonym">Oryza sativa f. spontanea</name>
    <dbReference type="NCBI Taxonomy" id="4536"/>
    <lineage>
        <taxon>Eukaryota</taxon>
        <taxon>Viridiplantae</taxon>
        <taxon>Streptophyta</taxon>
        <taxon>Embryophyta</taxon>
        <taxon>Tracheophyta</taxon>
        <taxon>Spermatophyta</taxon>
        <taxon>Magnoliopsida</taxon>
        <taxon>Liliopsida</taxon>
        <taxon>Poales</taxon>
        <taxon>Poaceae</taxon>
        <taxon>BOP clade</taxon>
        <taxon>Oryzoideae</taxon>
        <taxon>Oryzeae</taxon>
        <taxon>Oryzinae</taxon>
        <taxon>Oryza</taxon>
    </lineage>
</organism>
<name>A0A0E0J4B4_ORYNI</name>
<dbReference type="EnsemblPlants" id="ONIVA11G19810.1">
    <property type="protein sequence ID" value="ONIVA11G19810.1"/>
    <property type="gene ID" value="ONIVA11G19810"/>
</dbReference>
<evidence type="ECO:0000313" key="1">
    <source>
        <dbReference type="EnsemblPlants" id="ONIVA11G19810.1"/>
    </source>
</evidence>
<evidence type="ECO:0000313" key="2">
    <source>
        <dbReference type="Proteomes" id="UP000006591"/>
    </source>
</evidence>
<proteinExistence type="predicted"/>
<dbReference type="AlphaFoldDB" id="A0A0E0J4B4"/>
<reference evidence="1" key="2">
    <citation type="submission" date="2018-04" db="EMBL/GenBank/DDBJ databases">
        <title>OnivRS2 (Oryza nivara Reference Sequence Version 2).</title>
        <authorList>
            <person name="Zhang J."/>
            <person name="Kudrna D."/>
            <person name="Lee S."/>
            <person name="Talag J."/>
            <person name="Rajasekar S."/>
            <person name="Welchert J."/>
            <person name="Hsing Y.-I."/>
            <person name="Wing R.A."/>
        </authorList>
    </citation>
    <scope>NUCLEOTIDE SEQUENCE [LARGE SCALE GENOMIC DNA]</scope>
    <source>
        <strain evidence="1">SL10</strain>
    </source>
</reference>
<sequence>MSARKTFPHPLCKVHCASGLTGEETSGEVRGINNRCSEKSAAEERCKGGCGDIDKDTGDELCSIEDCCGEKNSSKECGKGDGDDLNPRIATVRRGRARSIATT</sequence>